<dbReference type="InterPro" id="IPR050525">
    <property type="entry name" value="ECM_Assembly_Org"/>
</dbReference>
<dbReference type="CDD" id="cd01450">
    <property type="entry name" value="vWFA_subfamily_ECM"/>
    <property type="match status" value="1"/>
</dbReference>
<keyword evidence="4" id="KW-1185">Reference proteome</keyword>
<dbReference type="Pfam" id="PF00092">
    <property type="entry name" value="VWA"/>
    <property type="match status" value="1"/>
</dbReference>
<dbReference type="Proteomes" id="UP001159405">
    <property type="component" value="Unassembled WGS sequence"/>
</dbReference>
<dbReference type="EMBL" id="CALNXK010000077">
    <property type="protein sequence ID" value="CAH3145878.1"/>
    <property type="molecule type" value="Genomic_DNA"/>
</dbReference>
<reference evidence="3 4" key="1">
    <citation type="submission" date="2022-05" db="EMBL/GenBank/DDBJ databases">
        <authorList>
            <consortium name="Genoscope - CEA"/>
            <person name="William W."/>
        </authorList>
    </citation>
    <scope>NUCLEOTIDE SEQUENCE [LARGE SCALE GENOMIC DNA]</scope>
</reference>
<protein>
    <recommendedName>
        <fullName evidence="2">VWFA domain-containing protein</fullName>
    </recommendedName>
</protein>
<name>A0ABN8PLN9_9CNID</name>
<dbReference type="SMART" id="SM00327">
    <property type="entry name" value="VWA"/>
    <property type="match status" value="1"/>
</dbReference>
<evidence type="ECO:0000256" key="1">
    <source>
        <dbReference type="SAM" id="SignalP"/>
    </source>
</evidence>
<evidence type="ECO:0000259" key="2">
    <source>
        <dbReference type="PROSITE" id="PS50234"/>
    </source>
</evidence>
<feature type="chain" id="PRO_5045867404" description="VWFA domain-containing protein" evidence="1">
    <location>
        <begin position="23"/>
        <end position="205"/>
    </location>
</feature>
<dbReference type="InterPro" id="IPR002035">
    <property type="entry name" value="VWF_A"/>
</dbReference>
<feature type="domain" description="VWFA" evidence="2">
    <location>
        <begin position="29"/>
        <end position="199"/>
    </location>
</feature>
<feature type="signal peptide" evidence="1">
    <location>
        <begin position="1"/>
        <end position="22"/>
    </location>
</feature>
<keyword evidence="1" id="KW-0732">Signal</keyword>
<sequence>MMKLGSLMIVLVLLTHALITDGTCVKKLDIVVVLDDSTSEGIDGFHSIKEFVIGLMRDMEVGPDKTSVCLILVHLNPTVEFNFKNYSSKLELEMAVSELIYSKGATGIKDSLKKAAAELFNPQAGARPEATKFLIVFSDGDFIPFSLDDWIRGINVLAVGSGQTIYEDSLKKLVKQPIKDFFTTNENTPKNVTARIRELAERKCA</sequence>
<organism evidence="3 4">
    <name type="scientific">Porites lobata</name>
    <dbReference type="NCBI Taxonomy" id="104759"/>
    <lineage>
        <taxon>Eukaryota</taxon>
        <taxon>Metazoa</taxon>
        <taxon>Cnidaria</taxon>
        <taxon>Anthozoa</taxon>
        <taxon>Hexacorallia</taxon>
        <taxon>Scleractinia</taxon>
        <taxon>Fungiina</taxon>
        <taxon>Poritidae</taxon>
        <taxon>Porites</taxon>
    </lineage>
</organism>
<dbReference type="PANTHER" id="PTHR24020">
    <property type="entry name" value="COLLAGEN ALPHA"/>
    <property type="match status" value="1"/>
</dbReference>
<dbReference type="SUPFAM" id="SSF53300">
    <property type="entry name" value="vWA-like"/>
    <property type="match status" value="1"/>
</dbReference>
<dbReference type="PANTHER" id="PTHR24020:SF20">
    <property type="entry name" value="PH DOMAIN-CONTAINING PROTEIN"/>
    <property type="match status" value="1"/>
</dbReference>
<proteinExistence type="predicted"/>
<dbReference type="Gene3D" id="3.40.50.410">
    <property type="entry name" value="von Willebrand factor, type A domain"/>
    <property type="match status" value="1"/>
</dbReference>
<evidence type="ECO:0000313" key="3">
    <source>
        <dbReference type="EMBL" id="CAH3145878.1"/>
    </source>
</evidence>
<evidence type="ECO:0000313" key="4">
    <source>
        <dbReference type="Proteomes" id="UP001159405"/>
    </source>
</evidence>
<comment type="caution">
    <text evidence="3">The sequence shown here is derived from an EMBL/GenBank/DDBJ whole genome shotgun (WGS) entry which is preliminary data.</text>
</comment>
<gene>
    <name evidence="3" type="ORF">PLOB_00044792</name>
</gene>
<accession>A0ABN8PLN9</accession>
<dbReference type="PROSITE" id="PS50234">
    <property type="entry name" value="VWFA"/>
    <property type="match status" value="1"/>
</dbReference>
<dbReference type="InterPro" id="IPR036465">
    <property type="entry name" value="vWFA_dom_sf"/>
</dbReference>